<accession>A0A1H6WCS8</accession>
<keyword evidence="3" id="KW-1185">Reference proteome</keyword>
<organism evidence="2 3">
    <name type="scientific">Halohasta litchfieldiae</name>
    <dbReference type="NCBI Taxonomy" id="1073996"/>
    <lineage>
        <taxon>Archaea</taxon>
        <taxon>Methanobacteriati</taxon>
        <taxon>Methanobacteriota</taxon>
        <taxon>Stenosarchaea group</taxon>
        <taxon>Halobacteria</taxon>
        <taxon>Halobacteriales</taxon>
        <taxon>Haloferacaceae</taxon>
        <taxon>Halohasta</taxon>
    </lineage>
</organism>
<dbReference type="KEGG" id="hae:halTADL_2834"/>
<protein>
    <submittedName>
        <fullName evidence="2">Uncharacterized protein</fullName>
    </submittedName>
</protein>
<sequence length="768" mass="87795">MNPVKNTRDAVRAAFLPLDCPRESLEALFRNEPEALLTNADRFEQYVRTGLAHVNITPQTVTGINTVQELVTFPAVTPLRIQHADPLVGTKYETREPEQSAERRMLQQPLLKHPGLTWFELNAREYYIATLTDFFEQELPTELQSEIAAVLLAPDSADSTKNTDYQTYTETDSEAVHQRYKNRVEITDNGDIRIPSDHISRCCQLLQKSESQIGHDYPERLSYVEFKRGGFEIPQKQFRLHLAEYAWHAWGKLVSIAYNTLTSHDLTRLVTATPNVDEDLFTRFQSKSTVFIPYYGTTNTENPKRNWTTSTDSTLTNHSIEIEDKRLITVIDCIRANTDLEFGKPIRINTLFDRIRTFFPAPHRPGNDIGTKETLQNALQAAANDQFRVFNHSNSNALDCTIPAPKPSPYHPRMRVNPWEQYQVTLAKQSQAKRGQQAPNRHRSQGIRPVLPRKYSQAHLQPYETQLTHAQRTAVTTQPAVTALHDTEPLVDAESFQRLTCDEVVFLTRISLAMERLLNNASLTRSMRPLRYDADGNELQINEAKLIDDKWLEKHTEGTDVLYTVPYRKRRDLGIENISHDGYGEKTPSEKSLHRKGVDYCAAALAAKPDVTRVIRYCDLWRLRGTLCEPALADQHLFSTRVDVIAFNGTTPKYAVGVETASNAASKSQRCVQKLSALSETIETWFITPNSQHLWRVMNHLNDPNHLDFKTFPDSTADSYGRSNWERELIAEEFLGEYFDTLHTYRSLNTEHINAGTNDHQHKIVGHV</sequence>
<evidence type="ECO:0000256" key="1">
    <source>
        <dbReference type="SAM" id="MobiDB-lite"/>
    </source>
</evidence>
<gene>
    <name evidence="2" type="ORF">SAMN05444271_12247</name>
</gene>
<evidence type="ECO:0000313" key="2">
    <source>
        <dbReference type="EMBL" id="SEJ11857.1"/>
    </source>
</evidence>
<feature type="compositionally biased region" description="Polar residues" evidence="1">
    <location>
        <begin position="430"/>
        <end position="439"/>
    </location>
</feature>
<dbReference type="AlphaFoldDB" id="A0A1H6WCS8"/>
<dbReference type="Proteomes" id="UP000198888">
    <property type="component" value="Unassembled WGS sequence"/>
</dbReference>
<accession>A0A2H4Q5F0</accession>
<evidence type="ECO:0000313" key="3">
    <source>
        <dbReference type="Proteomes" id="UP000198888"/>
    </source>
</evidence>
<dbReference type="EMBL" id="FNYR01000022">
    <property type="protein sequence ID" value="SEJ11857.1"/>
    <property type="molecule type" value="Genomic_DNA"/>
</dbReference>
<reference evidence="2 3" key="1">
    <citation type="submission" date="2016-10" db="EMBL/GenBank/DDBJ databases">
        <authorList>
            <person name="de Groot N.N."/>
        </authorList>
    </citation>
    <scope>NUCLEOTIDE SEQUENCE [LARGE SCALE GENOMIC DNA]</scope>
    <source>
        <strain evidence="2 3">DSM 22187</strain>
    </source>
</reference>
<proteinExistence type="predicted"/>
<feature type="region of interest" description="Disordered" evidence="1">
    <location>
        <begin position="430"/>
        <end position="450"/>
    </location>
</feature>
<name>A0A1H6WCS8_9EURY</name>